<evidence type="ECO:0000313" key="7">
    <source>
        <dbReference type="Proteomes" id="UP001404104"/>
    </source>
</evidence>
<comment type="caution">
    <text evidence="6">The sequence shown here is derived from an EMBL/GenBank/DDBJ whole genome shotgun (WGS) entry which is preliminary data.</text>
</comment>
<dbReference type="PROSITE" id="PS50931">
    <property type="entry name" value="HTH_LYSR"/>
    <property type="match status" value="2"/>
</dbReference>
<protein>
    <submittedName>
        <fullName evidence="6">LysR family transcriptional regulator</fullName>
    </submittedName>
</protein>
<dbReference type="PANTHER" id="PTHR30126:SF98">
    <property type="entry name" value="HTH-TYPE TRANSCRIPTIONAL ACTIVATOR BAUR"/>
    <property type="match status" value="1"/>
</dbReference>
<keyword evidence="7" id="KW-1185">Reference proteome</keyword>
<dbReference type="InterPro" id="IPR036388">
    <property type="entry name" value="WH-like_DNA-bd_sf"/>
</dbReference>
<dbReference type="PANTHER" id="PTHR30126">
    <property type="entry name" value="HTH-TYPE TRANSCRIPTIONAL REGULATOR"/>
    <property type="match status" value="1"/>
</dbReference>
<dbReference type="SUPFAM" id="SSF53850">
    <property type="entry name" value="Periplasmic binding protein-like II"/>
    <property type="match status" value="1"/>
</dbReference>
<reference evidence="6 7" key="1">
    <citation type="submission" date="2024-05" db="EMBL/GenBank/DDBJ databases">
        <authorList>
            <person name="Liu Q."/>
            <person name="Xin Y.-H."/>
        </authorList>
    </citation>
    <scope>NUCLEOTIDE SEQUENCE [LARGE SCALE GENOMIC DNA]</scope>
    <source>
        <strain evidence="6 7">CGMCC 1.15349</strain>
    </source>
</reference>
<proteinExistence type="inferred from homology"/>
<dbReference type="InterPro" id="IPR000847">
    <property type="entry name" value="LysR_HTH_N"/>
</dbReference>
<dbReference type="RefSeq" id="WP_345865423.1">
    <property type="nucleotide sequence ID" value="NZ_JBDIMF010000005.1"/>
</dbReference>
<dbReference type="Pfam" id="PF03466">
    <property type="entry name" value="LysR_substrate"/>
    <property type="match status" value="1"/>
</dbReference>
<dbReference type="Gene3D" id="1.10.10.10">
    <property type="entry name" value="Winged helix-like DNA-binding domain superfamily/Winged helix DNA-binding domain"/>
    <property type="match status" value="2"/>
</dbReference>
<dbReference type="InterPro" id="IPR036390">
    <property type="entry name" value="WH_DNA-bd_sf"/>
</dbReference>
<evidence type="ECO:0000256" key="1">
    <source>
        <dbReference type="ARBA" id="ARBA00009437"/>
    </source>
</evidence>
<dbReference type="EMBL" id="JBDIMF010000005">
    <property type="protein sequence ID" value="MEN2787306.1"/>
    <property type="molecule type" value="Genomic_DNA"/>
</dbReference>
<comment type="similarity">
    <text evidence="1">Belongs to the LysR transcriptional regulatory family.</text>
</comment>
<dbReference type="Proteomes" id="UP001404104">
    <property type="component" value="Unassembled WGS sequence"/>
</dbReference>
<gene>
    <name evidence="6" type="ORF">ABC969_12860</name>
</gene>
<dbReference type="Pfam" id="PF00126">
    <property type="entry name" value="HTH_1"/>
    <property type="match status" value="2"/>
</dbReference>
<dbReference type="Gene3D" id="3.40.190.290">
    <property type="match status" value="1"/>
</dbReference>
<dbReference type="InterPro" id="IPR005119">
    <property type="entry name" value="LysR_subst-bd"/>
</dbReference>
<keyword evidence="3" id="KW-0238">DNA-binding</keyword>
<dbReference type="SUPFAM" id="SSF46785">
    <property type="entry name" value="Winged helix' DNA-binding domain"/>
    <property type="match status" value="2"/>
</dbReference>
<name>A0ABU9XUT1_9SPHN</name>
<evidence type="ECO:0000256" key="4">
    <source>
        <dbReference type="ARBA" id="ARBA00023163"/>
    </source>
</evidence>
<organism evidence="6 7">
    <name type="scientific">Sphingomonas qilianensis</name>
    <dbReference type="NCBI Taxonomy" id="1736690"/>
    <lineage>
        <taxon>Bacteria</taxon>
        <taxon>Pseudomonadati</taxon>
        <taxon>Pseudomonadota</taxon>
        <taxon>Alphaproteobacteria</taxon>
        <taxon>Sphingomonadales</taxon>
        <taxon>Sphingomonadaceae</taxon>
        <taxon>Sphingomonas</taxon>
    </lineage>
</organism>
<accession>A0ABU9XUT1</accession>
<feature type="domain" description="HTH lysR-type" evidence="5">
    <location>
        <begin position="8"/>
        <end position="65"/>
    </location>
</feature>
<keyword evidence="2" id="KW-0805">Transcription regulation</keyword>
<evidence type="ECO:0000256" key="3">
    <source>
        <dbReference type="ARBA" id="ARBA00023125"/>
    </source>
</evidence>
<feature type="domain" description="HTH lysR-type" evidence="5">
    <location>
        <begin position="101"/>
        <end position="158"/>
    </location>
</feature>
<evidence type="ECO:0000313" key="6">
    <source>
        <dbReference type="EMBL" id="MEN2787306.1"/>
    </source>
</evidence>
<sequence length="401" mass="42010">MILQPFDLNLRHLRALSAVVDHGSLSAAAGRIGLSQPALTQGLSKLERQLGVALFDRRSDGVVATAAGRTLADRVDAAFRLLAAACRTGGGRGFSRPDHLMTATQLDAFLNVADAGSFVGAAAATGLSQPALHRAVRDLEQVTGVPLVERRGRGIAMTEAGRRLARGVRLAARELAAGMSELSADPAGTGRIAIGAMPLSRALVLPRALAAFTRAAPGVVIDVVEGSFRELVDPLQEGVLDLLIGALRDTPPPGLEQRALFDDRLAVVARAGHPLAAVAHPGIEQLAGYPWIVGSPATPLRQQWHSLFASRALPAAPIECGSAMVIRGLLRDSNLLTLLSPDQVALEIQAGMLTTIGPALEDSVRTIGITTRAGWRPSAAQSHFVALLDQASREIGIPKNQ</sequence>
<keyword evidence="4" id="KW-0804">Transcription</keyword>
<evidence type="ECO:0000259" key="5">
    <source>
        <dbReference type="PROSITE" id="PS50931"/>
    </source>
</evidence>
<dbReference type="PRINTS" id="PR00039">
    <property type="entry name" value="HTHLYSR"/>
</dbReference>
<evidence type="ECO:0000256" key="2">
    <source>
        <dbReference type="ARBA" id="ARBA00023015"/>
    </source>
</evidence>